<comment type="caution">
    <text evidence="2">The sequence shown here is derived from an EMBL/GenBank/DDBJ whole genome shotgun (WGS) entry which is preliminary data.</text>
</comment>
<name>A0A8J3DYR5_9RHOB</name>
<dbReference type="EMBL" id="BMCP01000002">
    <property type="protein sequence ID" value="GGE47656.1"/>
    <property type="molecule type" value="Genomic_DNA"/>
</dbReference>
<keyword evidence="3" id="KW-1185">Reference proteome</keyword>
<reference evidence="2" key="2">
    <citation type="submission" date="2020-09" db="EMBL/GenBank/DDBJ databases">
        <authorList>
            <person name="Sun Q."/>
            <person name="Sedlacek I."/>
        </authorList>
    </citation>
    <scope>NUCLEOTIDE SEQUENCE</scope>
    <source>
        <strain evidence="2">CCM 7684</strain>
    </source>
</reference>
<evidence type="ECO:0000313" key="2">
    <source>
        <dbReference type="EMBL" id="GGE47656.1"/>
    </source>
</evidence>
<dbReference type="Proteomes" id="UP000602745">
    <property type="component" value="Unassembled WGS sequence"/>
</dbReference>
<keyword evidence="1" id="KW-0472">Membrane</keyword>
<organism evidence="2 3">
    <name type="scientific">Agaricicola taiwanensis</name>
    <dbReference type="NCBI Taxonomy" id="591372"/>
    <lineage>
        <taxon>Bacteria</taxon>
        <taxon>Pseudomonadati</taxon>
        <taxon>Pseudomonadota</taxon>
        <taxon>Alphaproteobacteria</taxon>
        <taxon>Rhodobacterales</taxon>
        <taxon>Paracoccaceae</taxon>
        <taxon>Agaricicola</taxon>
    </lineage>
</organism>
<reference evidence="2" key="1">
    <citation type="journal article" date="2014" name="Int. J. Syst. Evol. Microbiol.">
        <title>Complete genome sequence of Corynebacterium casei LMG S-19264T (=DSM 44701T), isolated from a smear-ripened cheese.</title>
        <authorList>
            <consortium name="US DOE Joint Genome Institute (JGI-PGF)"/>
            <person name="Walter F."/>
            <person name="Albersmeier A."/>
            <person name="Kalinowski J."/>
            <person name="Ruckert C."/>
        </authorList>
    </citation>
    <scope>NUCLEOTIDE SEQUENCE</scope>
    <source>
        <strain evidence="2">CCM 7684</strain>
    </source>
</reference>
<evidence type="ECO:0000313" key="3">
    <source>
        <dbReference type="Proteomes" id="UP000602745"/>
    </source>
</evidence>
<feature type="transmembrane region" description="Helical" evidence="1">
    <location>
        <begin position="20"/>
        <end position="39"/>
    </location>
</feature>
<dbReference type="AlphaFoldDB" id="A0A8J3DYR5"/>
<proteinExistence type="predicted"/>
<keyword evidence="1" id="KW-1133">Transmembrane helix</keyword>
<protein>
    <recommendedName>
        <fullName evidence="4">TIGR02588 family protein</fullName>
    </recommendedName>
</protein>
<keyword evidence="1" id="KW-0812">Transmembrane</keyword>
<dbReference type="RefSeq" id="WP_188410150.1">
    <property type="nucleotide sequence ID" value="NZ_BMCP01000002.1"/>
</dbReference>
<sequence length="135" mass="14520">MSDMTASEQQKPPKTPALEWIASSIGAIFAVGLISFLTWDIFVAAEPADVSAQPGVIEQASQGYTLGIVVQNTGGLTAAEVEVEGRVTTVDGTEETSQATFDYLPGKSERRGTLMFQTEPDPAQLRLRVVSYREP</sequence>
<gene>
    <name evidence="2" type="ORF">GCM10007276_26110</name>
</gene>
<evidence type="ECO:0000256" key="1">
    <source>
        <dbReference type="SAM" id="Phobius"/>
    </source>
</evidence>
<accession>A0A8J3DYR5</accession>
<evidence type="ECO:0008006" key="4">
    <source>
        <dbReference type="Google" id="ProtNLM"/>
    </source>
</evidence>